<dbReference type="Proteomes" id="UP000770015">
    <property type="component" value="Unassembled WGS sequence"/>
</dbReference>
<feature type="region of interest" description="Disordered" evidence="14">
    <location>
        <begin position="426"/>
        <end position="555"/>
    </location>
</feature>
<keyword evidence="10" id="KW-0539">Nucleus</keyword>
<dbReference type="SUPFAM" id="SSF54928">
    <property type="entry name" value="RNA-binding domain, RBD"/>
    <property type="match status" value="1"/>
</dbReference>
<feature type="compositionally biased region" description="Low complexity" evidence="14">
    <location>
        <begin position="1054"/>
        <end position="1080"/>
    </location>
</feature>
<dbReference type="SUPFAM" id="SSF57850">
    <property type="entry name" value="RING/U-box"/>
    <property type="match status" value="1"/>
</dbReference>
<evidence type="ECO:0000256" key="1">
    <source>
        <dbReference type="ARBA" id="ARBA00004123"/>
    </source>
</evidence>
<feature type="compositionally biased region" description="Basic and acidic residues" evidence="14">
    <location>
        <begin position="90"/>
        <end position="105"/>
    </location>
</feature>
<feature type="compositionally biased region" description="Basic and acidic residues" evidence="14">
    <location>
        <begin position="469"/>
        <end position="481"/>
    </location>
</feature>
<comment type="caution">
    <text evidence="17">The sequence shown here is derived from an EMBL/GenBank/DDBJ whole genome shotgun (WGS) entry which is preliminary data.</text>
</comment>
<evidence type="ECO:0000256" key="5">
    <source>
        <dbReference type="ARBA" id="ARBA00022833"/>
    </source>
</evidence>
<dbReference type="Pfam" id="PF00076">
    <property type="entry name" value="RRM_1"/>
    <property type="match status" value="1"/>
</dbReference>
<feature type="region of interest" description="Disordered" evidence="14">
    <location>
        <begin position="1487"/>
        <end position="1529"/>
    </location>
</feature>
<dbReference type="OrthoDB" id="1923159at2759"/>
<dbReference type="GO" id="GO:0030015">
    <property type="term" value="C:CCR4-NOT core complex"/>
    <property type="evidence" value="ECO:0007669"/>
    <property type="project" value="UniProtKB-ARBA"/>
</dbReference>
<dbReference type="GO" id="GO:0010557">
    <property type="term" value="P:positive regulation of macromolecule biosynthetic process"/>
    <property type="evidence" value="ECO:0007669"/>
    <property type="project" value="UniProtKB-ARBA"/>
</dbReference>
<dbReference type="InterPro" id="IPR000504">
    <property type="entry name" value="RRM_dom"/>
</dbReference>
<evidence type="ECO:0000256" key="7">
    <source>
        <dbReference type="ARBA" id="ARBA00023015"/>
    </source>
</evidence>
<feature type="compositionally biased region" description="Polar residues" evidence="14">
    <location>
        <begin position="504"/>
        <end position="530"/>
    </location>
</feature>
<keyword evidence="2" id="KW-0678">Repressor</keyword>
<evidence type="ECO:0000256" key="10">
    <source>
        <dbReference type="ARBA" id="ARBA00023242"/>
    </source>
</evidence>
<gene>
    <name evidence="17" type="ORF">F5X68DRAFT_154996</name>
</gene>
<evidence type="ECO:0000256" key="3">
    <source>
        <dbReference type="ARBA" id="ARBA00022723"/>
    </source>
</evidence>
<feature type="compositionally biased region" description="Low complexity" evidence="14">
    <location>
        <begin position="259"/>
        <end position="270"/>
    </location>
</feature>
<dbReference type="InterPro" id="IPR003954">
    <property type="entry name" value="RRM_euk-type"/>
</dbReference>
<feature type="compositionally biased region" description="Basic and acidic residues" evidence="14">
    <location>
        <begin position="426"/>
        <end position="438"/>
    </location>
</feature>
<dbReference type="InterPro" id="IPR039515">
    <property type="entry name" value="NOT4_mRING-HC-C4C4"/>
</dbReference>
<dbReference type="PROSITE" id="PS50102">
    <property type="entry name" value="RRM"/>
    <property type="match status" value="1"/>
</dbReference>
<feature type="compositionally biased region" description="Polar residues" evidence="14">
    <location>
        <begin position="312"/>
        <end position="323"/>
    </location>
</feature>
<dbReference type="Pfam" id="PF14570">
    <property type="entry name" value="zf-RING_4"/>
    <property type="match status" value="1"/>
</dbReference>
<dbReference type="Gene3D" id="3.30.40.10">
    <property type="entry name" value="Zinc/RING finger domain, C3HC4 (zinc finger)"/>
    <property type="match status" value="1"/>
</dbReference>
<feature type="compositionally biased region" description="Low complexity" evidence="14">
    <location>
        <begin position="359"/>
        <end position="371"/>
    </location>
</feature>
<reference evidence="17" key="1">
    <citation type="journal article" date="2021" name="Nat. Commun.">
        <title>Genetic determinants of endophytism in the Arabidopsis root mycobiome.</title>
        <authorList>
            <person name="Mesny F."/>
            <person name="Miyauchi S."/>
            <person name="Thiergart T."/>
            <person name="Pickel B."/>
            <person name="Atanasova L."/>
            <person name="Karlsson M."/>
            <person name="Huettel B."/>
            <person name="Barry K.W."/>
            <person name="Haridas S."/>
            <person name="Chen C."/>
            <person name="Bauer D."/>
            <person name="Andreopoulos W."/>
            <person name="Pangilinan J."/>
            <person name="LaButti K."/>
            <person name="Riley R."/>
            <person name="Lipzen A."/>
            <person name="Clum A."/>
            <person name="Drula E."/>
            <person name="Henrissat B."/>
            <person name="Kohler A."/>
            <person name="Grigoriev I.V."/>
            <person name="Martin F.M."/>
            <person name="Hacquard S."/>
        </authorList>
    </citation>
    <scope>NUCLEOTIDE SEQUENCE</scope>
    <source>
        <strain evidence="17">MPI-SDFR-AT-0117</strain>
    </source>
</reference>
<keyword evidence="7" id="KW-0805">Transcription regulation</keyword>
<dbReference type="InterPro" id="IPR001841">
    <property type="entry name" value="Znf_RING"/>
</dbReference>
<dbReference type="FunFam" id="3.30.70.330:FF:000257">
    <property type="entry name" value="CCR4-NOT core complex subunit Not4"/>
    <property type="match status" value="1"/>
</dbReference>
<feature type="region of interest" description="Disordered" evidence="14">
    <location>
        <begin position="587"/>
        <end position="617"/>
    </location>
</feature>
<feature type="compositionally biased region" description="Low complexity" evidence="14">
    <location>
        <begin position="1187"/>
        <end position="1217"/>
    </location>
</feature>
<dbReference type="CDD" id="cd16618">
    <property type="entry name" value="mRING-HC-C4C4_CNOT4"/>
    <property type="match status" value="1"/>
</dbReference>
<evidence type="ECO:0000259" key="15">
    <source>
        <dbReference type="PROSITE" id="PS50089"/>
    </source>
</evidence>
<dbReference type="GO" id="GO:0016567">
    <property type="term" value="P:protein ubiquitination"/>
    <property type="evidence" value="ECO:0007669"/>
    <property type="project" value="TreeGrafter"/>
</dbReference>
<dbReference type="InterPro" id="IPR013083">
    <property type="entry name" value="Znf_RING/FYVE/PHD"/>
</dbReference>
<dbReference type="CDD" id="cd12438">
    <property type="entry name" value="RRM_CNOT4"/>
    <property type="match status" value="1"/>
</dbReference>
<dbReference type="SMART" id="SM00361">
    <property type="entry name" value="RRM_1"/>
    <property type="match status" value="1"/>
</dbReference>
<keyword evidence="18" id="KW-1185">Reference proteome</keyword>
<feature type="compositionally biased region" description="Pro residues" evidence="14">
    <location>
        <begin position="277"/>
        <end position="287"/>
    </location>
</feature>
<dbReference type="PANTHER" id="PTHR12603">
    <property type="entry name" value="CCR4-NOT TRANSCRIPTION COMPLEX RELATED"/>
    <property type="match status" value="1"/>
</dbReference>
<keyword evidence="9" id="KW-0804">Transcription</keyword>
<dbReference type="InterPro" id="IPR012677">
    <property type="entry name" value="Nucleotide-bd_a/b_plait_sf"/>
</dbReference>
<feature type="region of interest" description="Disordered" evidence="14">
    <location>
        <begin position="969"/>
        <end position="990"/>
    </location>
</feature>
<feature type="region of interest" description="Disordered" evidence="14">
    <location>
        <begin position="85"/>
        <end position="105"/>
    </location>
</feature>
<feature type="region of interest" description="Disordered" evidence="14">
    <location>
        <begin position="1041"/>
        <end position="1229"/>
    </location>
</feature>
<feature type="compositionally biased region" description="Low complexity" evidence="14">
    <location>
        <begin position="667"/>
        <end position="689"/>
    </location>
</feature>
<feature type="compositionally biased region" description="Acidic residues" evidence="14">
    <location>
        <begin position="439"/>
        <end position="454"/>
    </location>
</feature>
<dbReference type="Gene3D" id="3.30.70.330">
    <property type="match status" value="1"/>
</dbReference>
<dbReference type="GO" id="GO:0008270">
    <property type="term" value="F:zinc ion binding"/>
    <property type="evidence" value="ECO:0007669"/>
    <property type="project" value="UniProtKB-KW"/>
</dbReference>
<evidence type="ECO:0000256" key="11">
    <source>
        <dbReference type="PROSITE-ProRule" id="PRU00175"/>
    </source>
</evidence>
<dbReference type="SMART" id="SM00360">
    <property type="entry name" value="RRM"/>
    <property type="match status" value="1"/>
</dbReference>
<keyword evidence="8 13" id="KW-0175">Coiled coil</keyword>
<evidence type="ECO:0000256" key="12">
    <source>
        <dbReference type="PROSITE-ProRule" id="PRU00176"/>
    </source>
</evidence>
<dbReference type="InterPro" id="IPR035979">
    <property type="entry name" value="RBD_domain_sf"/>
</dbReference>
<feature type="compositionally biased region" description="Basic residues" evidence="14">
    <location>
        <begin position="703"/>
        <end position="714"/>
    </location>
</feature>
<evidence type="ECO:0000313" key="18">
    <source>
        <dbReference type="Proteomes" id="UP000770015"/>
    </source>
</evidence>
<evidence type="ECO:0000256" key="14">
    <source>
        <dbReference type="SAM" id="MobiDB-lite"/>
    </source>
</evidence>
<dbReference type="PROSITE" id="PS50089">
    <property type="entry name" value="ZF_RING_2"/>
    <property type="match status" value="1"/>
</dbReference>
<name>A0A9P8V9K6_9PEZI</name>
<sequence>MAPQDSFIDEEEETCPLCIEEFDLSDRSFRPCPCGYQVCQFCFNNIKNNMNGLCPACRRPYDERTIEWKVVTPEEIAEFNANIRKNQKNRAQDQQKKEVQKREAEKESRKNLVGVRVVQKNLVYVTGLTPTVREDELLKTLRKPEFFGQYGNIQKISISNRKSSDGQNQSLGIYVTFEKKEDAQRCIQAVNGSPNGDRVLRAQLGTTKYCSAWLRHEQCSNRSCMFLHELGDEEDSYTRQDLSSMNGINSQRPLPPGGSRSASRQQQHQSNTSNAPAPAPPPPPAAAPAPVSQPMARSSSKDESDAGGDSSALPSSANWARNPQRSRRGSHATSGVAPSPVISTSLPVTAEVIDESPATEESSASTPPSSSGARVTKSPPKQLAIPDNLLKAILKALKDCPFNCSGAEASDKYPPMFDPLGGEKRRALREEEDARLAVDQEEQGDATEASEGEPETGGSLALGGEPEDREAGRDATFEQRRTGTQSSADRGNAEAFFGPAIGTTYPQTGSNAGSRSMTPQQPMYVRSQSGFGDHLPPGISPAGQAPQLGHNRQGSRFSFANENAGSASVKVTPNARAMAQQATMMPSAFHSQPGNNSQYYPTSMPGPPPGLKSTGTPPNMFGQGFGGAGFGGATKDSAELLQSLIRGRGGANSQAHDAGKRELMLSFSNQYPPSSSSTPAPAPGLLASLYGSQPGAFQDFGPKQKKKGKKHRHANTSSSGGGGLVDLADPSILQVRMQHQTQQSNAGVGQGLFGGGQSQDDELPSLDEASSSVDALVADDDPLDMAFFQTRSSSAQLTLRQAPAPPPGLGIAPQAAPVQPPVAVPVVPASPARIETPSVPKVQTMAGIVRSATPDQPAKKKVPGSEAKKSIKALAVESGLSKDIASHQQSPSTKSKKLLQEEDFPALDSIKTGVSRVGTPALSTMSTPKSSPMVKKARVEPPKEITPAAAEKKAAPITLNIAAAVKAAAKTPSDTPAASATEKPDSAAFPALPTPAAVVASPSVKAAPKTLRVVNTPKVETPPVLAAGHLVNAATRAVSGISRPDTPASHDISDSASIVSTAVSASRSSSPPPSRIGSAPVRSTTKSQQRKARKDATKEQSAALSETRVVEPEEHAPILGRQKKKKREKPTPAPVTKPVEKAAPKKAESKVDATSPAPAEAKTKSTPSPSKKSTQKEQKKPEPPKAQPKAAQVVAPKTAPATTPSPTAAAVTSPDATEPQEPADNPKTMPDVVFSDLVRSGMTANHDYLAIFKTFNEQQQQGGGGGHNRVGHIFTTSSEPFNPPPSTKNIVSEQDHATLLSGMPVHKIVDSHRVLITPNGDCLRNLSEEEEQKYLFYQKRVARAADQPDSFVAPRHQPRAGGFSLVKGRAVPNGPPSFFPPNPAASQRLFSDDPVNKLQREEAISYINQFVLPRLNLGTANLGFPGGFKSAPGAANPGAAGKDAPGAPTHRDVAAASLNSLAPWIYGHDAAAGAGIYSAESGGAGMKDIPEDETPFGGLEAPGHAHDGTAQHQSQHAHHHPASKMPPLNGISLMSVEDAETALQLARKETEKLEKGLNQVIKRNRRLLLPGGGR</sequence>
<dbReference type="GO" id="GO:0003723">
    <property type="term" value="F:RNA binding"/>
    <property type="evidence" value="ECO:0007669"/>
    <property type="project" value="UniProtKB-UniRule"/>
</dbReference>
<evidence type="ECO:0000256" key="6">
    <source>
        <dbReference type="ARBA" id="ARBA00022884"/>
    </source>
</evidence>
<feature type="domain" description="RING-type" evidence="15">
    <location>
        <begin position="15"/>
        <end position="58"/>
    </location>
</feature>
<feature type="compositionally biased region" description="Polar residues" evidence="14">
    <location>
        <begin position="921"/>
        <end position="930"/>
    </location>
</feature>
<feature type="region of interest" description="Disordered" evidence="14">
    <location>
        <begin position="918"/>
        <end position="951"/>
    </location>
</feature>
<evidence type="ECO:0000256" key="8">
    <source>
        <dbReference type="ARBA" id="ARBA00023054"/>
    </source>
</evidence>
<feature type="coiled-coil region" evidence="13">
    <location>
        <begin position="1536"/>
        <end position="1563"/>
    </location>
</feature>
<comment type="subcellular location">
    <subcellularLocation>
        <location evidence="1">Nucleus</location>
    </subcellularLocation>
</comment>
<dbReference type="FunFam" id="3.30.40.10:FF:000006">
    <property type="entry name" value="CCR4-NOT transcription complex subunit 4"/>
    <property type="match status" value="1"/>
</dbReference>
<feature type="compositionally biased region" description="Polar residues" evidence="14">
    <location>
        <begin position="239"/>
        <end position="252"/>
    </location>
</feature>
<proteinExistence type="predicted"/>
<keyword evidence="3" id="KW-0479">Metal-binding</keyword>
<protein>
    <submittedName>
        <fullName evidence="17">General negative regulator of transcription subunit 4</fullName>
    </submittedName>
</protein>
<dbReference type="PANTHER" id="PTHR12603:SF0">
    <property type="entry name" value="CCR4-NOT TRANSCRIPTION COMPLEX SUBUNIT 4"/>
    <property type="match status" value="1"/>
</dbReference>
<dbReference type="GO" id="GO:0005634">
    <property type="term" value="C:nucleus"/>
    <property type="evidence" value="ECO:0007669"/>
    <property type="project" value="UniProtKB-SubCell"/>
</dbReference>
<accession>A0A9P8V9K6</accession>
<evidence type="ECO:0000256" key="9">
    <source>
        <dbReference type="ARBA" id="ARBA00023163"/>
    </source>
</evidence>
<feature type="compositionally biased region" description="Basic and acidic residues" evidence="14">
    <location>
        <begin position="1138"/>
        <end position="1151"/>
    </location>
</feature>
<dbReference type="GO" id="GO:0051254">
    <property type="term" value="P:positive regulation of RNA metabolic process"/>
    <property type="evidence" value="ECO:0007669"/>
    <property type="project" value="UniProtKB-ARBA"/>
</dbReference>
<evidence type="ECO:0000259" key="16">
    <source>
        <dbReference type="PROSITE" id="PS50102"/>
    </source>
</evidence>
<feature type="compositionally biased region" description="Basic and acidic residues" evidence="14">
    <location>
        <begin position="1174"/>
        <end position="1183"/>
    </location>
</feature>
<keyword evidence="6 12" id="KW-0694">RNA-binding</keyword>
<feature type="compositionally biased region" description="Gly residues" evidence="14">
    <location>
        <begin position="748"/>
        <end position="757"/>
    </location>
</feature>
<evidence type="ECO:0000256" key="13">
    <source>
        <dbReference type="SAM" id="Coils"/>
    </source>
</evidence>
<dbReference type="InterPro" id="IPR034261">
    <property type="entry name" value="CNOT4_RRM"/>
</dbReference>
<feature type="compositionally biased region" description="Polar residues" evidence="14">
    <location>
        <begin position="737"/>
        <end position="746"/>
    </location>
</feature>
<dbReference type="GO" id="GO:0061630">
    <property type="term" value="F:ubiquitin protein ligase activity"/>
    <property type="evidence" value="ECO:0007669"/>
    <property type="project" value="UniProtKB-ARBA"/>
</dbReference>
<feature type="domain" description="RRM" evidence="16">
    <location>
        <begin position="121"/>
        <end position="207"/>
    </location>
</feature>
<dbReference type="EMBL" id="JAGSXJ010000016">
    <property type="protein sequence ID" value="KAH6685027.1"/>
    <property type="molecule type" value="Genomic_DNA"/>
</dbReference>
<keyword evidence="4 11" id="KW-0863">Zinc-finger</keyword>
<dbReference type="GO" id="GO:0000956">
    <property type="term" value="P:nuclear-transcribed mRNA catabolic process"/>
    <property type="evidence" value="ECO:0007669"/>
    <property type="project" value="UniProtKB-ARBA"/>
</dbReference>
<feature type="region of interest" description="Disordered" evidence="14">
    <location>
        <begin position="667"/>
        <end position="770"/>
    </location>
</feature>
<evidence type="ECO:0000256" key="2">
    <source>
        <dbReference type="ARBA" id="ARBA00022491"/>
    </source>
</evidence>
<feature type="compositionally biased region" description="Polar residues" evidence="14">
    <location>
        <begin position="587"/>
        <end position="601"/>
    </location>
</feature>
<organism evidence="17 18">
    <name type="scientific">Plectosphaerella plurivora</name>
    <dbReference type="NCBI Taxonomy" id="936078"/>
    <lineage>
        <taxon>Eukaryota</taxon>
        <taxon>Fungi</taxon>
        <taxon>Dikarya</taxon>
        <taxon>Ascomycota</taxon>
        <taxon>Pezizomycotina</taxon>
        <taxon>Sordariomycetes</taxon>
        <taxon>Hypocreomycetidae</taxon>
        <taxon>Glomerellales</taxon>
        <taxon>Plectosphaerellaceae</taxon>
        <taxon>Plectosphaerella</taxon>
    </lineage>
</organism>
<evidence type="ECO:0000256" key="4">
    <source>
        <dbReference type="ARBA" id="ARBA00022771"/>
    </source>
</evidence>
<evidence type="ECO:0000313" key="17">
    <source>
        <dbReference type="EMBL" id="KAH6685027.1"/>
    </source>
</evidence>
<feature type="region of interest" description="Disordered" evidence="14">
    <location>
        <begin position="237"/>
        <end position="382"/>
    </location>
</feature>
<keyword evidence="5" id="KW-0862">Zinc</keyword>
<dbReference type="InterPro" id="IPR039780">
    <property type="entry name" value="Mot2"/>
</dbReference>